<gene>
    <name evidence="1" type="ORF">EUU22_18345</name>
</gene>
<proteinExistence type="predicted"/>
<organism evidence="1 2">
    <name type="scientific">Ciceribacter ferrooxidans</name>
    <dbReference type="NCBI Taxonomy" id="2509717"/>
    <lineage>
        <taxon>Bacteria</taxon>
        <taxon>Pseudomonadati</taxon>
        <taxon>Pseudomonadota</taxon>
        <taxon>Alphaproteobacteria</taxon>
        <taxon>Hyphomicrobiales</taxon>
        <taxon>Rhizobiaceae</taxon>
        <taxon>Ciceribacter</taxon>
    </lineage>
</organism>
<dbReference type="AlphaFoldDB" id="A0A4V1RPP1"/>
<evidence type="ECO:0000313" key="1">
    <source>
        <dbReference type="EMBL" id="RYC10037.1"/>
    </source>
</evidence>
<reference evidence="1 2" key="1">
    <citation type="submission" date="2019-01" db="EMBL/GenBank/DDBJ databases">
        <authorList>
            <person name="Deng T."/>
        </authorList>
    </citation>
    <scope>NUCLEOTIDE SEQUENCE [LARGE SCALE GENOMIC DNA]</scope>
    <source>
        <strain evidence="1 2">F8825</strain>
    </source>
</reference>
<protein>
    <recommendedName>
        <fullName evidence="3">Restriction alleviation protein Lar</fullName>
    </recommendedName>
</protein>
<dbReference type="Pfam" id="PF14354">
    <property type="entry name" value="Lar_restr_allev"/>
    <property type="match status" value="1"/>
</dbReference>
<dbReference type="EMBL" id="SDVB01000253">
    <property type="protein sequence ID" value="RYC10037.1"/>
    <property type="molecule type" value="Genomic_DNA"/>
</dbReference>
<comment type="caution">
    <text evidence="1">The sequence shown here is derived from an EMBL/GenBank/DDBJ whole genome shotgun (WGS) entry which is preliminary data.</text>
</comment>
<dbReference type="Proteomes" id="UP000291088">
    <property type="component" value="Unassembled WGS sequence"/>
</dbReference>
<name>A0A4V1RPP1_9HYPH</name>
<evidence type="ECO:0008006" key="3">
    <source>
        <dbReference type="Google" id="ProtNLM"/>
    </source>
</evidence>
<accession>A0A4V1RPP1</accession>
<dbReference type="RefSeq" id="WP_129333429.1">
    <property type="nucleotide sequence ID" value="NZ_SDVB01000253.1"/>
</dbReference>
<evidence type="ECO:0000313" key="2">
    <source>
        <dbReference type="Proteomes" id="UP000291088"/>
    </source>
</evidence>
<dbReference type="OrthoDB" id="7219996at2"/>
<keyword evidence="2" id="KW-1185">Reference proteome</keyword>
<sequence length="289" mass="31868">MADLLPCPFCGGEAEQDFQQAYRSMQTGRIDHGAAVYCTGCNANMIMCRGDHPDLSDEERMAVMVEDWNRRTPAPLSIVEGIHLTLTRALGMYGAAYDPPGPHRAYTYEHQPGNGVAWNIGCAVSALKQHYSGDAIDVGLYLLKEMQARGLGVFEVEPKAVEAEPSPQSNVRGTITPQMIRDTAGWEQMEDELRETLRHAANALESIEAERAEQWRLRREAEGSRDAARAAAYTLRIERDNTRSALKLAIDHIEHMAAWFSGKGTGYSFENLGEDMPGIKAALATTEAP</sequence>